<evidence type="ECO:0000256" key="7">
    <source>
        <dbReference type="ARBA" id="ARBA00023136"/>
    </source>
</evidence>
<feature type="transmembrane region" description="Helical" evidence="8">
    <location>
        <begin position="279"/>
        <end position="297"/>
    </location>
</feature>
<name>A0A096CRC6_9FIRM</name>
<dbReference type="Proteomes" id="UP000029628">
    <property type="component" value="Unassembled WGS sequence"/>
</dbReference>
<keyword evidence="7 8" id="KW-0472">Membrane</keyword>
<dbReference type="UniPathway" id="UPA00079"/>
<evidence type="ECO:0000313" key="9">
    <source>
        <dbReference type="EMBL" id="KGF47874.1"/>
    </source>
</evidence>
<dbReference type="Gene3D" id="1.10.357.140">
    <property type="entry name" value="UbiA prenyltransferase"/>
    <property type="match status" value="1"/>
</dbReference>
<feature type="transmembrane region" description="Helical" evidence="8">
    <location>
        <begin position="95"/>
        <end position="114"/>
    </location>
</feature>
<feature type="transmembrane region" description="Helical" evidence="8">
    <location>
        <begin position="175"/>
        <end position="197"/>
    </location>
</feature>
<comment type="subcellular location">
    <subcellularLocation>
        <location evidence="1">Membrane</location>
        <topology evidence="1">Multi-pass membrane protein</topology>
    </subcellularLocation>
</comment>
<dbReference type="GO" id="GO:0009234">
    <property type="term" value="P:menaquinone biosynthetic process"/>
    <property type="evidence" value="ECO:0007669"/>
    <property type="project" value="UniProtKB-UniPathway"/>
</dbReference>
<evidence type="ECO:0000256" key="6">
    <source>
        <dbReference type="ARBA" id="ARBA00022989"/>
    </source>
</evidence>
<dbReference type="RefSeq" id="WP_038151451.1">
    <property type="nucleotide sequence ID" value="NZ_JRNT01000006.1"/>
</dbReference>
<dbReference type="eggNOG" id="COG1575">
    <property type="taxonomic scope" value="Bacteria"/>
</dbReference>
<dbReference type="Pfam" id="PF01040">
    <property type="entry name" value="UbiA"/>
    <property type="match status" value="1"/>
</dbReference>
<feature type="transmembrane region" description="Helical" evidence="8">
    <location>
        <begin position="150"/>
        <end position="169"/>
    </location>
</feature>
<reference evidence="9 10" key="1">
    <citation type="submission" date="2014-07" db="EMBL/GenBank/DDBJ databases">
        <authorList>
            <person name="McCorrison J."/>
            <person name="Sanka R."/>
            <person name="Torralba M."/>
            <person name="Gillis M."/>
            <person name="Haft D.H."/>
            <person name="Methe B."/>
            <person name="Sutton G."/>
            <person name="Nelson K.E."/>
        </authorList>
    </citation>
    <scope>NUCLEOTIDE SEQUENCE [LARGE SCALE GENOMIC DNA]</scope>
    <source>
        <strain evidence="9 10">DNF00314</strain>
    </source>
</reference>
<comment type="caution">
    <text evidence="9">The sequence shown here is derived from an EMBL/GenBank/DDBJ whole genome shotgun (WGS) entry which is preliminary data.</text>
</comment>
<dbReference type="GO" id="GO:0016020">
    <property type="term" value="C:membrane"/>
    <property type="evidence" value="ECO:0007669"/>
    <property type="project" value="UniProtKB-SubCell"/>
</dbReference>
<keyword evidence="10" id="KW-1185">Reference proteome</keyword>
<keyword evidence="3" id="KW-0474">Menaquinone biosynthesis</keyword>
<dbReference type="AlphaFoldDB" id="A0A096CRC6"/>
<evidence type="ECO:0000256" key="2">
    <source>
        <dbReference type="ARBA" id="ARBA00004863"/>
    </source>
</evidence>
<dbReference type="PIRSF" id="PIRSF005355">
    <property type="entry name" value="UBIAD1"/>
    <property type="match status" value="1"/>
</dbReference>
<evidence type="ECO:0000256" key="3">
    <source>
        <dbReference type="ARBA" id="ARBA00022428"/>
    </source>
</evidence>
<dbReference type="InterPro" id="IPR026046">
    <property type="entry name" value="UBIAD1"/>
</dbReference>
<dbReference type="InterPro" id="IPR044878">
    <property type="entry name" value="UbiA_sf"/>
</dbReference>
<dbReference type="GO" id="GO:0004659">
    <property type="term" value="F:prenyltransferase activity"/>
    <property type="evidence" value="ECO:0007669"/>
    <property type="project" value="InterPro"/>
</dbReference>
<dbReference type="InterPro" id="IPR000537">
    <property type="entry name" value="UbiA_prenyltransferase"/>
</dbReference>
<comment type="pathway">
    <text evidence="2">Quinol/quinone metabolism; menaquinone biosynthesis.</text>
</comment>
<evidence type="ECO:0000256" key="5">
    <source>
        <dbReference type="ARBA" id="ARBA00022692"/>
    </source>
</evidence>
<feature type="transmembrane region" description="Helical" evidence="8">
    <location>
        <begin position="218"/>
        <end position="239"/>
    </location>
</feature>
<proteinExistence type="predicted"/>
<feature type="transmembrane region" description="Helical" evidence="8">
    <location>
        <begin position="120"/>
        <end position="138"/>
    </location>
</feature>
<dbReference type="PANTHER" id="PTHR13929">
    <property type="entry name" value="1,4-DIHYDROXY-2-NAPHTHOATE OCTAPRENYLTRANSFERASE"/>
    <property type="match status" value="1"/>
</dbReference>
<dbReference type="GO" id="GO:0042371">
    <property type="term" value="P:vitamin K biosynthetic process"/>
    <property type="evidence" value="ECO:0007669"/>
    <property type="project" value="TreeGrafter"/>
</dbReference>
<keyword evidence="6 8" id="KW-1133">Transmembrane helix</keyword>
<accession>A0A096CRC6</accession>
<gene>
    <name evidence="9" type="ORF">HMPREF0872_01940</name>
</gene>
<keyword evidence="5 8" id="KW-0812">Transmembrane</keyword>
<dbReference type="CDD" id="cd13962">
    <property type="entry name" value="PT_UbiA_UBIAD1"/>
    <property type="match status" value="1"/>
</dbReference>
<feature type="transmembrane region" description="Helical" evidence="8">
    <location>
        <begin position="39"/>
        <end position="60"/>
    </location>
</feature>
<evidence type="ECO:0000256" key="8">
    <source>
        <dbReference type="SAM" id="Phobius"/>
    </source>
</evidence>
<protein>
    <submittedName>
        <fullName evidence="9">1,4-dihydroxy-2-naphthoate prenyltransferase</fullName>
    </submittedName>
</protein>
<dbReference type="EMBL" id="JRNT01000006">
    <property type="protein sequence ID" value="KGF47874.1"/>
    <property type="molecule type" value="Genomic_DNA"/>
</dbReference>
<dbReference type="PANTHER" id="PTHR13929:SF0">
    <property type="entry name" value="UBIA PRENYLTRANSFERASE DOMAIN-CONTAINING PROTEIN 1"/>
    <property type="match status" value="1"/>
</dbReference>
<evidence type="ECO:0000313" key="10">
    <source>
        <dbReference type="Proteomes" id="UP000029628"/>
    </source>
</evidence>
<organism evidence="9 10">
    <name type="scientific">Veillonella montpellierensis DNF00314</name>
    <dbReference type="NCBI Taxonomy" id="1401067"/>
    <lineage>
        <taxon>Bacteria</taxon>
        <taxon>Bacillati</taxon>
        <taxon>Bacillota</taxon>
        <taxon>Negativicutes</taxon>
        <taxon>Veillonellales</taxon>
        <taxon>Veillonellaceae</taxon>
        <taxon>Veillonella</taxon>
    </lineage>
</organism>
<sequence>MTFTHLIALFRPRTLIAAFAPLLLGATFSYYTFLPIQPLSLSIGQTFLILLVVLLAQIVANMWNEYCDFKSGLDYGQTIGNAGSIVSGSINPRTILNYIKVFSGIAFLIGLYLAMTITFWYIPAGIFCILISFCYSGGPFPISRTPFGEIASGLAMGFAIVMITGYAWVHELSLALLIPAIPSTALVAMIMLTNNIRDINNDQSHGRRTLPIILGRQRAINLMKIIFFFVCFWIIAWVYIHMLPILSLITLLSIIPALKSIHILNTYSDTANLDKAMSFTVKATMLYHLLLSLSLIISELV</sequence>
<keyword evidence="4 9" id="KW-0808">Transferase</keyword>
<evidence type="ECO:0000256" key="4">
    <source>
        <dbReference type="ARBA" id="ARBA00022679"/>
    </source>
</evidence>
<evidence type="ECO:0000256" key="1">
    <source>
        <dbReference type="ARBA" id="ARBA00004141"/>
    </source>
</evidence>